<evidence type="ECO:0000313" key="2">
    <source>
        <dbReference type="Proteomes" id="UP000001362"/>
    </source>
</evidence>
<evidence type="ECO:0000313" key="1">
    <source>
        <dbReference type="EMBL" id="ACK80581.1"/>
    </source>
</evidence>
<accession>B7J737</accession>
<dbReference type="Proteomes" id="UP000001362">
    <property type="component" value="Chromosome"/>
</dbReference>
<reference evidence="1 2" key="1">
    <citation type="journal article" date="2008" name="BMC Genomics">
        <title>Acidithiobacillus ferrooxidans metabolism: from genome sequence to industrial applications.</title>
        <authorList>
            <person name="Valdes J."/>
            <person name="Pedroso I."/>
            <person name="Quatrini R."/>
            <person name="Dodson R.J."/>
            <person name="Tettelin H."/>
            <person name="Blake R.II."/>
            <person name="Eisen J.A."/>
            <person name="Holmes D.S."/>
        </authorList>
    </citation>
    <scope>NUCLEOTIDE SEQUENCE [LARGE SCALE GENOMIC DNA]</scope>
    <source>
        <strain evidence="2">ATCC 23270 / DSM 14882 / CIP 104768 / NCIMB 8455</strain>
    </source>
</reference>
<protein>
    <submittedName>
        <fullName evidence="1">Uncharacterized protein</fullName>
    </submittedName>
</protein>
<dbReference type="PaxDb" id="243159-AFE_2502"/>
<dbReference type="STRING" id="243159.AFE_2502"/>
<organism evidence="1 2">
    <name type="scientific">Acidithiobacillus ferrooxidans (strain ATCC 23270 / DSM 14882 / CIP 104768 / NCIMB 8455)</name>
    <name type="common">Ferrobacillus ferrooxidans (strain ATCC 23270)</name>
    <dbReference type="NCBI Taxonomy" id="243159"/>
    <lineage>
        <taxon>Bacteria</taxon>
        <taxon>Pseudomonadati</taxon>
        <taxon>Pseudomonadota</taxon>
        <taxon>Acidithiobacillia</taxon>
        <taxon>Acidithiobacillales</taxon>
        <taxon>Acidithiobacillaceae</taxon>
        <taxon>Acidithiobacillus</taxon>
    </lineage>
</organism>
<proteinExistence type="predicted"/>
<gene>
    <name evidence="1" type="ordered locus">AFE_2502</name>
</gene>
<keyword evidence="2" id="KW-1185">Reference proteome</keyword>
<name>B7J737_ACIF2</name>
<dbReference type="EMBL" id="CP001219">
    <property type="protein sequence ID" value="ACK80581.1"/>
    <property type="molecule type" value="Genomic_DNA"/>
</dbReference>
<dbReference type="AlphaFoldDB" id="B7J737"/>
<dbReference type="HOGENOM" id="CLU_043918_0_0_6"/>
<dbReference type="eggNOG" id="ENOG502ZBFX">
    <property type="taxonomic scope" value="Bacteria"/>
</dbReference>
<dbReference type="KEGG" id="afr:AFE_2502"/>
<sequence>MDTVATLSAEVICDECGKRGRKITRVYHGYKYCPTCYAREFKRRLCPKCGNYARLPRRDITAVCRHCALDQPCIRCGKTDFRVGRVTRSGPVCNSCAKYFREAEACELCGELSRRLTRVSRFNHNLRLCSKCAHADHGNCQACHHPRLLVVTDDGRRLCKVCLDGGMILCQECGQSMPAGRGAQCEPCYWRSLLTKRIAMNLAAFAMPVMAGHFERFGAWLAVTVGDNKAAITVNRYLSFFMEIEKVWKAIPDYNRLIAHFGAEGLRRVRLPMRWMQETGLVVKDVAVQAGDSEKRQIAGMLKALEGDPPGLRVLKGYHDTLMAKVKAGKLSLRSVRLAMAPAKALMLEAQKMGLKKPDQKAVDVYLAKVPGQRAALTGFVRYLREAHSVGVAMPKAKEGAAQKVRQRKLEQEMLAMMREGGEGDEFLRRWVSVGLAYFHGLPRKVGIGADVLRTDGEGMAINVEGKSYWLPSISQMGLSE</sequence>